<dbReference type="AlphaFoldDB" id="A0AAD6VDV9"/>
<protein>
    <submittedName>
        <fullName evidence="3">Uncharacterized protein</fullName>
    </submittedName>
</protein>
<evidence type="ECO:0000256" key="2">
    <source>
        <dbReference type="SAM" id="MobiDB-lite"/>
    </source>
</evidence>
<feature type="compositionally biased region" description="Polar residues" evidence="2">
    <location>
        <begin position="55"/>
        <end position="70"/>
    </location>
</feature>
<feature type="compositionally biased region" description="Low complexity" evidence="2">
    <location>
        <begin position="154"/>
        <end position="172"/>
    </location>
</feature>
<dbReference type="EMBL" id="JARJCW010000037">
    <property type="protein sequence ID" value="KAJ7207038.1"/>
    <property type="molecule type" value="Genomic_DNA"/>
</dbReference>
<comment type="caution">
    <text evidence="3">The sequence shown here is derived from an EMBL/GenBank/DDBJ whole genome shotgun (WGS) entry which is preliminary data.</text>
</comment>
<feature type="region of interest" description="Disordered" evidence="2">
    <location>
        <begin position="405"/>
        <end position="432"/>
    </location>
</feature>
<feature type="region of interest" description="Disordered" evidence="2">
    <location>
        <begin position="216"/>
        <end position="252"/>
    </location>
</feature>
<accession>A0AAD6VDV9</accession>
<feature type="compositionally biased region" description="Low complexity" evidence="2">
    <location>
        <begin position="446"/>
        <end position="474"/>
    </location>
</feature>
<reference evidence="3" key="1">
    <citation type="submission" date="2023-03" db="EMBL/GenBank/DDBJ databases">
        <title>Massive genome expansion in bonnet fungi (Mycena s.s.) driven by repeated elements and novel gene families across ecological guilds.</title>
        <authorList>
            <consortium name="Lawrence Berkeley National Laboratory"/>
            <person name="Harder C.B."/>
            <person name="Miyauchi S."/>
            <person name="Viragh M."/>
            <person name="Kuo A."/>
            <person name="Thoen E."/>
            <person name="Andreopoulos B."/>
            <person name="Lu D."/>
            <person name="Skrede I."/>
            <person name="Drula E."/>
            <person name="Henrissat B."/>
            <person name="Morin E."/>
            <person name="Kohler A."/>
            <person name="Barry K."/>
            <person name="LaButti K."/>
            <person name="Morin E."/>
            <person name="Salamov A."/>
            <person name="Lipzen A."/>
            <person name="Mereny Z."/>
            <person name="Hegedus B."/>
            <person name="Baldrian P."/>
            <person name="Stursova M."/>
            <person name="Weitz H."/>
            <person name="Taylor A."/>
            <person name="Grigoriev I.V."/>
            <person name="Nagy L.G."/>
            <person name="Martin F."/>
            <person name="Kauserud H."/>
        </authorList>
    </citation>
    <scope>NUCLEOTIDE SEQUENCE</scope>
    <source>
        <strain evidence="3">9144</strain>
    </source>
</reference>
<proteinExistence type="predicted"/>
<sequence length="510" mass="53938">MSSKRHSMPVGPRPLQLTSTPLSDGVPSAPPTPVSHSSSPLSPSTPSIPNGAPRRSSSILYNPPTRSTHSAGHRSTLGRSNSVGGSLDWRKSVPERSPVTLTEKHADLLQFIAQKEAKCLELRSQLAMHEAELLQLKRKWERIVSRGFTSPHNTSFASNSSGTPSGSSLENSPNPTSANGGAVLDGIREGVQGVGRFIAAFSPAPYTSLESVISPHRTHSTSSSISTIGTSTSATDRSTRLSQSSASSIGEEPVPFVAGADVNSDADPDSEPDAQVLMVHDTGATPTMSPNPAFTARREQQQQRSRTRPRIPTDSSAEAEADFFADVWPTAASTPTRAARPAAKRPASTSAITGLSLVDSVAPVSTWVGTVGKKWEELQRAPTIAKNTKRASLLFSDIASALQVASPSPSNFPSSAPAVTASPSPSTSSASLLDDDWAADAMMPQAPTLTPAPATTLKLSARAATTRQRQQQQQPPHSPLSLAKSKVPPKPKQPQQTQTQTLDDDEEWNW</sequence>
<feature type="region of interest" description="Disordered" evidence="2">
    <location>
        <begin position="282"/>
        <end position="318"/>
    </location>
</feature>
<gene>
    <name evidence="3" type="ORF">GGX14DRAFT_635842</name>
</gene>
<dbReference type="Proteomes" id="UP001219525">
    <property type="component" value="Unassembled WGS sequence"/>
</dbReference>
<evidence type="ECO:0000313" key="3">
    <source>
        <dbReference type="EMBL" id="KAJ7207038.1"/>
    </source>
</evidence>
<evidence type="ECO:0000256" key="1">
    <source>
        <dbReference type="SAM" id="Coils"/>
    </source>
</evidence>
<feature type="compositionally biased region" description="Low complexity" evidence="2">
    <location>
        <begin position="34"/>
        <end position="49"/>
    </location>
</feature>
<feature type="region of interest" description="Disordered" evidence="2">
    <location>
        <begin position="446"/>
        <end position="510"/>
    </location>
</feature>
<feature type="coiled-coil region" evidence="1">
    <location>
        <begin position="112"/>
        <end position="139"/>
    </location>
</feature>
<evidence type="ECO:0000313" key="4">
    <source>
        <dbReference type="Proteomes" id="UP001219525"/>
    </source>
</evidence>
<feature type="region of interest" description="Disordered" evidence="2">
    <location>
        <begin position="1"/>
        <end position="98"/>
    </location>
</feature>
<keyword evidence="1" id="KW-0175">Coiled coil</keyword>
<keyword evidence="4" id="KW-1185">Reference proteome</keyword>
<feature type="compositionally biased region" description="Low complexity" evidence="2">
    <location>
        <begin position="220"/>
        <end position="248"/>
    </location>
</feature>
<feature type="region of interest" description="Disordered" evidence="2">
    <location>
        <begin position="151"/>
        <end position="183"/>
    </location>
</feature>
<name>A0AAD6VDV9_9AGAR</name>
<organism evidence="3 4">
    <name type="scientific">Mycena pura</name>
    <dbReference type="NCBI Taxonomy" id="153505"/>
    <lineage>
        <taxon>Eukaryota</taxon>
        <taxon>Fungi</taxon>
        <taxon>Dikarya</taxon>
        <taxon>Basidiomycota</taxon>
        <taxon>Agaricomycotina</taxon>
        <taxon>Agaricomycetes</taxon>
        <taxon>Agaricomycetidae</taxon>
        <taxon>Agaricales</taxon>
        <taxon>Marasmiineae</taxon>
        <taxon>Mycenaceae</taxon>
        <taxon>Mycena</taxon>
    </lineage>
</organism>